<name>A0ABR9J8A8_9MICC</name>
<organism evidence="6 7">
    <name type="scientific">Nesterenkonia halotolerans</name>
    <dbReference type="NCBI Taxonomy" id="225325"/>
    <lineage>
        <taxon>Bacteria</taxon>
        <taxon>Bacillati</taxon>
        <taxon>Actinomycetota</taxon>
        <taxon>Actinomycetes</taxon>
        <taxon>Micrococcales</taxon>
        <taxon>Micrococcaceae</taxon>
        <taxon>Nesterenkonia</taxon>
    </lineage>
</organism>
<keyword evidence="2" id="KW-0805">Transcription regulation</keyword>
<gene>
    <name evidence="6" type="ORF">H4W26_001963</name>
</gene>
<keyword evidence="7" id="KW-1185">Reference proteome</keyword>
<dbReference type="PROSITE" id="PS50949">
    <property type="entry name" value="HTH_GNTR"/>
    <property type="match status" value="1"/>
</dbReference>
<dbReference type="InterPro" id="IPR036388">
    <property type="entry name" value="WH-like_DNA-bd_sf"/>
</dbReference>
<evidence type="ECO:0000259" key="5">
    <source>
        <dbReference type="PROSITE" id="PS50949"/>
    </source>
</evidence>
<proteinExistence type="predicted"/>
<keyword evidence="1" id="KW-0663">Pyridoxal phosphate</keyword>
<dbReference type="PANTHER" id="PTHR46577:SF1">
    <property type="entry name" value="HTH-TYPE TRANSCRIPTIONAL REGULATORY PROTEIN GABR"/>
    <property type="match status" value="1"/>
</dbReference>
<dbReference type="InterPro" id="IPR000524">
    <property type="entry name" value="Tscrpt_reg_HTH_GntR"/>
</dbReference>
<evidence type="ECO:0000256" key="3">
    <source>
        <dbReference type="ARBA" id="ARBA00023125"/>
    </source>
</evidence>
<evidence type="ECO:0000313" key="6">
    <source>
        <dbReference type="EMBL" id="MBE1515208.1"/>
    </source>
</evidence>
<evidence type="ECO:0000256" key="4">
    <source>
        <dbReference type="ARBA" id="ARBA00023163"/>
    </source>
</evidence>
<accession>A0ABR9J8A8</accession>
<dbReference type="RefSeq" id="WP_192591857.1">
    <property type="nucleotide sequence ID" value="NZ_JADBEE010000001.1"/>
</dbReference>
<evidence type="ECO:0000313" key="7">
    <source>
        <dbReference type="Proteomes" id="UP000636579"/>
    </source>
</evidence>
<comment type="caution">
    <text evidence="6">The sequence shown here is derived from an EMBL/GenBank/DDBJ whole genome shotgun (WGS) entry which is preliminary data.</text>
</comment>
<keyword evidence="3 6" id="KW-0238">DNA-binding</keyword>
<sequence>MAEYTAEDIATHYRGLILAGRVGAGDRLPTVRQTARDLGVAIGTAAKAYRLLESEGLIVTRGAAGTRVAEHPSVLPGELLAHLREAVAQARSTGISRSELLSALQATWADQPEP</sequence>
<protein>
    <submittedName>
        <fullName evidence="6">DNA-binding transcriptional regulator YhcF (GntR family)</fullName>
    </submittedName>
</protein>
<feature type="domain" description="HTH gntR-type" evidence="5">
    <location>
        <begin position="3"/>
        <end position="71"/>
    </location>
</feature>
<dbReference type="EMBL" id="JADBEE010000001">
    <property type="protein sequence ID" value="MBE1515208.1"/>
    <property type="molecule type" value="Genomic_DNA"/>
</dbReference>
<dbReference type="GO" id="GO:0003677">
    <property type="term" value="F:DNA binding"/>
    <property type="evidence" value="ECO:0007669"/>
    <property type="project" value="UniProtKB-KW"/>
</dbReference>
<evidence type="ECO:0000256" key="1">
    <source>
        <dbReference type="ARBA" id="ARBA00022898"/>
    </source>
</evidence>
<dbReference type="CDD" id="cd07377">
    <property type="entry name" value="WHTH_GntR"/>
    <property type="match status" value="1"/>
</dbReference>
<evidence type="ECO:0000256" key="2">
    <source>
        <dbReference type="ARBA" id="ARBA00023015"/>
    </source>
</evidence>
<dbReference type="PANTHER" id="PTHR46577">
    <property type="entry name" value="HTH-TYPE TRANSCRIPTIONAL REGULATORY PROTEIN GABR"/>
    <property type="match status" value="1"/>
</dbReference>
<dbReference type="SMART" id="SM00345">
    <property type="entry name" value="HTH_GNTR"/>
    <property type="match status" value="1"/>
</dbReference>
<dbReference type="Proteomes" id="UP000636579">
    <property type="component" value="Unassembled WGS sequence"/>
</dbReference>
<dbReference type="InterPro" id="IPR036390">
    <property type="entry name" value="WH_DNA-bd_sf"/>
</dbReference>
<dbReference type="Gene3D" id="1.10.10.10">
    <property type="entry name" value="Winged helix-like DNA-binding domain superfamily/Winged helix DNA-binding domain"/>
    <property type="match status" value="1"/>
</dbReference>
<dbReference type="Pfam" id="PF00392">
    <property type="entry name" value="GntR"/>
    <property type="match status" value="1"/>
</dbReference>
<reference evidence="6 7" key="1">
    <citation type="submission" date="2020-10" db="EMBL/GenBank/DDBJ databases">
        <title>Sequencing the genomes of 1000 actinobacteria strains.</title>
        <authorList>
            <person name="Klenk H.-P."/>
        </authorList>
    </citation>
    <scope>NUCLEOTIDE SEQUENCE [LARGE SCALE GENOMIC DNA]</scope>
    <source>
        <strain evidence="6 7">DSM 15474</strain>
    </source>
</reference>
<dbReference type="SUPFAM" id="SSF46785">
    <property type="entry name" value="Winged helix' DNA-binding domain"/>
    <property type="match status" value="1"/>
</dbReference>
<dbReference type="InterPro" id="IPR051446">
    <property type="entry name" value="HTH_trans_reg/aminotransferase"/>
</dbReference>
<keyword evidence="4" id="KW-0804">Transcription</keyword>